<keyword evidence="2" id="KW-0479">Metal-binding</keyword>
<dbReference type="AlphaFoldDB" id="A0A4Z2C9K9"/>
<feature type="transmembrane region" description="Helical" evidence="4">
    <location>
        <begin position="39"/>
        <end position="62"/>
    </location>
</feature>
<proteinExistence type="inferred from homology"/>
<gene>
    <name evidence="5" type="ORF">fugu_012163</name>
</gene>
<comment type="similarity">
    <text evidence="1">Belongs to the MCTP family.</text>
</comment>
<dbReference type="PANTHER" id="PTHR45911">
    <property type="entry name" value="C2 DOMAIN-CONTAINING PROTEIN"/>
    <property type="match status" value="1"/>
</dbReference>
<evidence type="ECO:0000256" key="1">
    <source>
        <dbReference type="ARBA" id="ARBA00007923"/>
    </source>
</evidence>
<keyword evidence="4" id="KW-0472">Membrane</keyword>
<keyword evidence="3" id="KW-0106">Calcium</keyword>
<protein>
    <submittedName>
        <fullName evidence="5">Uncharacterized protein</fullName>
    </submittedName>
</protein>
<keyword evidence="4" id="KW-1133">Transmembrane helix</keyword>
<evidence type="ECO:0000256" key="3">
    <source>
        <dbReference type="ARBA" id="ARBA00022837"/>
    </source>
</evidence>
<keyword evidence="4" id="KW-0812">Transmembrane</keyword>
<dbReference type="GO" id="GO:0005509">
    <property type="term" value="F:calcium ion binding"/>
    <property type="evidence" value="ECO:0007669"/>
    <property type="project" value="TreeGrafter"/>
</dbReference>
<dbReference type="Proteomes" id="UP000516260">
    <property type="component" value="Chromosome 12"/>
</dbReference>
<comment type="caution">
    <text evidence="5">The sequence shown here is derived from an EMBL/GenBank/DDBJ whole genome shotgun (WGS) entry which is preliminary data.</text>
</comment>
<evidence type="ECO:0000313" key="6">
    <source>
        <dbReference type="Proteomes" id="UP000516260"/>
    </source>
</evidence>
<dbReference type="GO" id="GO:0030672">
    <property type="term" value="C:synaptic vesicle membrane"/>
    <property type="evidence" value="ECO:0007669"/>
    <property type="project" value="TreeGrafter"/>
</dbReference>
<evidence type="ECO:0000256" key="4">
    <source>
        <dbReference type="SAM" id="Phobius"/>
    </source>
</evidence>
<name>A0A4Z2C9K9_9TELE</name>
<dbReference type="GO" id="GO:0046928">
    <property type="term" value="P:regulation of neurotransmitter secretion"/>
    <property type="evidence" value="ECO:0007669"/>
    <property type="project" value="TreeGrafter"/>
</dbReference>
<sequence>MKQLSLYAPPFPASSRRWFGVDLLPEPRPGELREGMFNWSVPFLSCLACSVLFVAMLLLYFIPLRYLVLIWGVNKFTKKLRNPYTIDNNEILNFLKRVPTDVQKVQYSALRAPTSQIPPRRKK</sequence>
<accession>A0A4Z2C9K9</accession>
<reference evidence="5 6" key="1">
    <citation type="submission" date="2019-04" db="EMBL/GenBank/DDBJ databases">
        <title>The sequence and de novo assembly of Takifugu bimaculatus genome using PacBio and Hi-C technologies.</title>
        <authorList>
            <person name="Xu P."/>
            <person name="Liu B."/>
            <person name="Zhou Z."/>
        </authorList>
    </citation>
    <scope>NUCLEOTIDE SEQUENCE [LARGE SCALE GENOMIC DNA]</scope>
    <source>
        <strain evidence="5">TB-2018</strain>
        <tissue evidence="5">Muscle</tissue>
    </source>
</reference>
<dbReference type="PANTHER" id="PTHR45911:SF9">
    <property type="entry name" value="MULTIPLE C2 AND TRANSMEMBRANE DOMAIN-CONTAINING PROTEIN 2"/>
    <property type="match status" value="1"/>
</dbReference>
<evidence type="ECO:0000313" key="5">
    <source>
        <dbReference type="EMBL" id="TNN00917.1"/>
    </source>
</evidence>
<evidence type="ECO:0000256" key="2">
    <source>
        <dbReference type="ARBA" id="ARBA00022723"/>
    </source>
</evidence>
<keyword evidence="6" id="KW-1185">Reference proteome</keyword>
<dbReference type="EMBL" id="SWLE01000004">
    <property type="protein sequence ID" value="TNN00917.1"/>
    <property type="molecule type" value="Genomic_DNA"/>
</dbReference>
<organism evidence="5 6">
    <name type="scientific">Takifugu bimaculatus</name>
    <dbReference type="NCBI Taxonomy" id="433685"/>
    <lineage>
        <taxon>Eukaryota</taxon>
        <taxon>Metazoa</taxon>
        <taxon>Chordata</taxon>
        <taxon>Craniata</taxon>
        <taxon>Vertebrata</taxon>
        <taxon>Euteleostomi</taxon>
        <taxon>Actinopterygii</taxon>
        <taxon>Neopterygii</taxon>
        <taxon>Teleostei</taxon>
        <taxon>Neoteleostei</taxon>
        <taxon>Acanthomorphata</taxon>
        <taxon>Eupercaria</taxon>
        <taxon>Tetraodontiformes</taxon>
        <taxon>Tetradontoidea</taxon>
        <taxon>Tetraodontidae</taxon>
        <taxon>Takifugu</taxon>
    </lineage>
</organism>